<feature type="region of interest" description="Disordered" evidence="2">
    <location>
        <begin position="261"/>
        <end position="423"/>
    </location>
</feature>
<name>A0A0F8X8N7_9EURO</name>
<feature type="compositionally biased region" description="Low complexity" evidence="2">
    <location>
        <begin position="27"/>
        <end position="38"/>
    </location>
</feature>
<gene>
    <name evidence="3" type="ORF">ARAM_004844</name>
</gene>
<dbReference type="Proteomes" id="UP000034291">
    <property type="component" value="Unassembled WGS sequence"/>
</dbReference>
<feature type="compositionally biased region" description="Polar residues" evidence="2">
    <location>
        <begin position="65"/>
        <end position="76"/>
    </location>
</feature>
<feature type="compositionally biased region" description="Basic residues" evidence="2">
    <location>
        <begin position="285"/>
        <end position="295"/>
    </location>
</feature>
<dbReference type="STRING" id="308745.A0A0F8X8N7"/>
<keyword evidence="4" id="KW-1185">Reference proteome</keyword>
<dbReference type="EMBL" id="JZBS01000637">
    <property type="protein sequence ID" value="KKK25935.1"/>
    <property type="molecule type" value="Genomic_DNA"/>
</dbReference>
<feature type="compositionally biased region" description="Polar residues" evidence="2">
    <location>
        <begin position="351"/>
        <end position="361"/>
    </location>
</feature>
<accession>A0A0F8X8N7</accession>
<feature type="compositionally biased region" description="Polar residues" evidence="2">
    <location>
        <begin position="200"/>
        <end position="214"/>
    </location>
</feature>
<evidence type="ECO:0000256" key="1">
    <source>
        <dbReference type="SAM" id="Coils"/>
    </source>
</evidence>
<evidence type="ECO:0000256" key="2">
    <source>
        <dbReference type="SAM" id="MobiDB-lite"/>
    </source>
</evidence>
<feature type="compositionally biased region" description="Low complexity" evidence="2">
    <location>
        <begin position="146"/>
        <end position="159"/>
    </location>
</feature>
<feature type="compositionally biased region" description="Low complexity" evidence="2">
    <location>
        <begin position="117"/>
        <end position="127"/>
    </location>
</feature>
<feature type="region of interest" description="Disordered" evidence="2">
    <location>
        <begin position="1"/>
        <end position="249"/>
    </location>
</feature>
<feature type="coiled-coil region" evidence="1">
    <location>
        <begin position="423"/>
        <end position="450"/>
    </location>
</feature>
<dbReference type="AlphaFoldDB" id="A0A0F8X8N7"/>
<evidence type="ECO:0000313" key="4">
    <source>
        <dbReference type="Proteomes" id="UP000034291"/>
    </source>
</evidence>
<organism evidence="3 4">
    <name type="scientific">Aspergillus rambellii</name>
    <dbReference type="NCBI Taxonomy" id="308745"/>
    <lineage>
        <taxon>Eukaryota</taxon>
        <taxon>Fungi</taxon>
        <taxon>Dikarya</taxon>
        <taxon>Ascomycota</taxon>
        <taxon>Pezizomycotina</taxon>
        <taxon>Eurotiomycetes</taxon>
        <taxon>Eurotiomycetidae</taxon>
        <taxon>Eurotiales</taxon>
        <taxon>Aspergillaceae</taxon>
        <taxon>Aspergillus</taxon>
        <taxon>Aspergillus subgen. Nidulantes</taxon>
    </lineage>
</organism>
<sequence length="450" mass="48038">MSGLNPFRPKKPENPPGHQDQHPYPQPASAPSIAPDPIFFAPPSGPAVASQPARRCTPPPAIDGSVTSDDQSSSDPFQYGSELSDEDGERGPLPSQHSMTAPLSDDRHPRESHRRVTPPSVSSSSPWDRPPRISDPEGLPESTGTAAVAADDADSIAADGPRPLSCLASNLDPKALTSRSGNRDRVPPPPPKSHHGKLISLNSSRGLPTSQTTPGRVVNRASYYHASSSSSSSSSPGPSLARQGSHSSLEDFSCLATSQAVVVPSTDALRRSQSQYKRPPTPPLSRRHSQMRRSKSTLAKPISSQLAAPPVQAEATVSTPPSPRLRPLTPSRRSRESSSTSTVRSEIATPSIPSTEGSPSLASPRLVSKRASLANNHPLPPPPPPRRTRGTSNHRNESTRPASIRSEQRADGVENFVPHPSNAKDILADLSRLQKEVDDLRGHYENRKAN</sequence>
<comment type="caution">
    <text evidence="3">The sequence shown here is derived from an EMBL/GenBank/DDBJ whole genome shotgun (WGS) entry which is preliminary data.</text>
</comment>
<proteinExistence type="predicted"/>
<evidence type="ECO:0000313" key="3">
    <source>
        <dbReference type="EMBL" id="KKK25935.1"/>
    </source>
</evidence>
<keyword evidence="1" id="KW-0175">Coiled coil</keyword>
<feature type="compositionally biased region" description="Low complexity" evidence="2">
    <location>
        <begin position="325"/>
        <end position="346"/>
    </location>
</feature>
<reference evidence="3 4" key="1">
    <citation type="submission" date="2015-02" db="EMBL/GenBank/DDBJ databases">
        <title>Draft Genome Sequences of Two Closely-Related Aflatoxigenic Aspergillus Species Obtained from the Cote d'Ivoire.</title>
        <authorList>
            <person name="Moore G.G."/>
            <person name="Beltz S.B."/>
            <person name="Mack B.M."/>
        </authorList>
    </citation>
    <scope>NUCLEOTIDE SEQUENCE [LARGE SCALE GENOMIC DNA]</scope>
    <source>
        <strain evidence="3 4">SRRC1468</strain>
    </source>
</reference>
<protein>
    <submittedName>
        <fullName evidence="3">Uncharacterized protein</fullName>
    </submittedName>
</protein>
<dbReference type="OrthoDB" id="428854at2759"/>